<sequence length="296" mass="33306">MTAPLVSVILPTHNRAKTLRRAIDSVLVQTHRELELIVIDDGSTDETQALLASYDDPHLKVLTPGRLGSAAKARNYGLTVAGGEFIAFQDSDDIWLVEKLARQVAFAAEHPQAAMTACGYIVVRANGAPPRYHGKELLADDHDFRVLFGGRGSQISTPAWLVRHDHLRRIGGFDESFEMWEDWELSLRLEANSSPCQMLNEPLLLAFDTPGSVKHNTALRSSTLEAVMKKHPQWLSQSRRVRANHARLCMLYEVEVGRSDRARHYLWEALRHDSTYWKNWASIALRLPRLLASSAP</sequence>
<dbReference type="Gene3D" id="3.90.550.10">
    <property type="entry name" value="Spore Coat Polysaccharide Biosynthesis Protein SpsA, Chain A"/>
    <property type="match status" value="1"/>
</dbReference>
<evidence type="ECO:0000313" key="3">
    <source>
        <dbReference type="Proteomes" id="UP000244248"/>
    </source>
</evidence>
<name>A0A2T5MK25_9GAMM</name>
<proteinExistence type="predicted"/>
<dbReference type="EMBL" id="QANS01000001">
    <property type="protein sequence ID" value="PTU32914.1"/>
    <property type="molecule type" value="Genomic_DNA"/>
</dbReference>
<evidence type="ECO:0000313" key="2">
    <source>
        <dbReference type="EMBL" id="PTU32914.1"/>
    </source>
</evidence>
<dbReference type="SUPFAM" id="SSF53448">
    <property type="entry name" value="Nucleotide-diphospho-sugar transferases"/>
    <property type="match status" value="1"/>
</dbReference>
<comment type="caution">
    <text evidence="2">The sequence shown here is derived from an EMBL/GenBank/DDBJ whole genome shotgun (WGS) entry which is preliminary data.</text>
</comment>
<dbReference type="AlphaFoldDB" id="A0A2T5MK25"/>
<dbReference type="Proteomes" id="UP000244248">
    <property type="component" value="Unassembled WGS sequence"/>
</dbReference>
<dbReference type="InterPro" id="IPR050834">
    <property type="entry name" value="Glycosyltransf_2"/>
</dbReference>
<dbReference type="InterPro" id="IPR001173">
    <property type="entry name" value="Glyco_trans_2-like"/>
</dbReference>
<feature type="domain" description="Glycosyltransferase 2-like" evidence="1">
    <location>
        <begin position="7"/>
        <end position="127"/>
    </location>
</feature>
<reference evidence="2 3" key="1">
    <citation type="submission" date="2018-04" db="EMBL/GenBank/DDBJ databases">
        <title>Novel species isolated from glacier.</title>
        <authorList>
            <person name="Liu Q."/>
            <person name="Xin Y.-H."/>
        </authorList>
    </citation>
    <scope>NUCLEOTIDE SEQUENCE [LARGE SCALE GENOMIC DNA]</scope>
    <source>
        <strain evidence="2 3">GT1R17</strain>
    </source>
</reference>
<dbReference type="Pfam" id="PF00535">
    <property type="entry name" value="Glycos_transf_2"/>
    <property type="match status" value="1"/>
</dbReference>
<protein>
    <recommendedName>
        <fullName evidence="1">Glycosyltransferase 2-like domain-containing protein</fullName>
    </recommendedName>
</protein>
<keyword evidence="3" id="KW-1185">Reference proteome</keyword>
<accession>A0A2T5MK25</accession>
<organism evidence="2 3">
    <name type="scientific">Stenotrophobium rhamnosiphilum</name>
    <dbReference type="NCBI Taxonomy" id="2029166"/>
    <lineage>
        <taxon>Bacteria</taxon>
        <taxon>Pseudomonadati</taxon>
        <taxon>Pseudomonadota</taxon>
        <taxon>Gammaproteobacteria</taxon>
        <taxon>Nevskiales</taxon>
        <taxon>Nevskiaceae</taxon>
        <taxon>Stenotrophobium</taxon>
    </lineage>
</organism>
<dbReference type="InterPro" id="IPR029044">
    <property type="entry name" value="Nucleotide-diphossugar_trans"/>
</dbReference>
<dbReference type="OrthoDB" id="5782309at2"/>
<dbReference type="PANTHER" id="PTHR43685">
    <property type="entry name" value="GLYCOSYLTRANSFERASE"/>
    <property type="match status" value="1"/>
</dbReference>
<gene>
    <name evidence="2" type="ORF">CJD38_02025</name>
</gene>
<dbReference type="PANTHER" id="PTHR43685:SF11">
    <property type="entry name" value="GLYCOSYLTRANSFERASE TAGX-RELATED"/>
    <property type="match status" value="1"/>
</dbReference>
<evidence type="ECO:0000259" key="1">
    <source>
        <dbReference type="Pfam" id="PF00535"/>
    </source>
</evidence>
<dbReference type="RefSeq" id="WP_107938622.1">
    <property type="nucleotide sequence ID" value="NZ_QANS01000001.1"/>
</dbReference>